<dbReference type="EMBL" id="HBED01015148">
    <property type="protein sequence ID" value="CAD8305593.1"/>
    <property type="molecule type" value="Transcribed_RNA"/>
</dbReference>
<accession>A0A7R9VVS7</accession>
<organism evidence="1">
    <name type="scientific">Pseudictyota dubia</name>
    <dbReference type="NCBI Taxonomy" id="2749911"/>
    <lineage>
        <taxon>Eukaryota</taxon>
        <taxon>Sar</taxon>
        <taxon>Stramenopiles</taxon>
        <taxon>Ochrophyta</taxon>
        <taxon>Bacillariophyta</taxon>
        <taxon>Mediophyceae</taxon>
        <taxon>Biddulphiophycidae</taxon>
        <taxon>Eupodiscales</taxon>
        <taxon>Odontellaceae</taxon>
        <taxon>Pseudictyota</taxon>
    </lineage>
</organism>
<evidence type="ECO:0000313" key="1">
    <source>
        <dbReference type="EMBL" id="CAD8305593.1"/>
    </source>
</evidence>
<proteinExistence type="predicted"/>
<protein>
    <submittedName>
        <fullName evidence="1">Uncharacterized protein</fullName>
    </submittedName>
</protein>
<reference evidence="1" key="1">
    <citation type="submission" date="2021-01" db="EMBL/GenBank/DDBJ databases">
        <authorList>
            <person name="Corre E."/>
            <person name="Pelletier E."/>
            <person name="Niang G."/>
            <person name="Scheremetjew M."/>
            <person name="Finn R."/>
            <person name="Kale V."/>
            <person name="Holt S."/>
            <person name="Cochrane G."/>
            <person name="Meng A."/>
            <person name="Brown T."/>
            <person name="Cohen L."/>
        </authorList>
    </citation>
    <scope>NUCLEOTIDE SEQUENCE</scope>
    <source>
        <strain evidence="1">CCMP147</strain>
    </source>
</reference>
<gene>
    <name evidence="1" type="ORF">TDUB1175_LOCUS7485</name>
</gene>
<name>A0A7R9VVS7_9STRA</name>
<sequence length="107" mass="12593">MLKEKSDGEGHIRTIATVLLRKKRRNVCGRRKMRRTQIGVKGEENGKEVGKGPRILKICDEREWKKLQWEKEDLEFCEAIVLSEKRQWCARNKNDEKRVCVQGGLQK</sequence>
<dbReference type="AlphaFoldDB" id="A0A7R9VVS7"/>